<evidence type="ECO:0000256" key="3">
    <source>
        <dbReference type="SAM" id="SignalP"/>
    </source>
</evidence>
<evidence type="ECO:0000259" key="4">
    <source>
        <dbReference type="PROSITE" id="PS50240"/>
    </source>
</evidence>
<dbReference type="GO" id="GO:0004252">
    <property type="term" value="F:serine-type endopeptidase activity"/>
    <property type="evidence" value="ECO:0007669"/>
    <property type="project" value="InterPro"/>
</dbReference>
<dbReference type="EMBL" id="GEZM01054516">
    <property type="protein sequence ID" value="JAV73590.1"/>
    <property type="molecule type" value="Transcribed_RNA"/>
</dbReference>
<evidence type="ECO:0000256" key="1">
    <source>
        <dbReference type="ARBA" id="ARBA00023157"/>
    </source>
</evidence>
<dbReference type="SUPFAM" id="SSF50494">
    <property type="entry name" value="Trypsin-like serine proteases"/>
    <property type="match status" value="1"/>
</dbReference>
<dbReference type="Gene3D" id="2.40.10.10">
    <property type="entry name" value="Trypsin-like serine proteases"/>
    <property type="match status" value="1"/>
</dbReference>
<dbReference type="GO" id="GO:0006508">
    <property type="term" value="P:proteolysis"/>
    <property type="evidence" value="ECO:0007669"/>
    <property type="project" value="InterPro"/>
</dbReference>
<dbReference type="PROSITE" id="PS50240">
    <property type="entry name" value="TRYPSIN_DOM"/>
    <property type="match status" value="1"/>
</dbReference>
<evidence type="ECO:0000256" key="2">
    <source>
        <dbReference type="ARBA" id="ARBA00024195"/>
    </source>
</evidence>
<dbReference type="InterPro" id="IPR001314">
    <property type="entry name" value="Peptidase_S1A"/>
</dbReference>
<name>A0A1Y1LIW4_PHOPY</name>
<dbReference type="AlphaFoldDB" id="A0A1Y1LIW4"/>
<dbReference type="InterPro" id="IPR001254">
    <property type="entry name" value="Trypsin_dom"/>
</dbReference>
<dbReference type="Pfam" id="PF00089">
    <property type="entry name" value="Trypsin"/>
    <property type="match status" value="1"/>
</dbReference>
<keyword evidence="1" id="KW-1015">Disulfide bond</keyword>
<feature type="signal peptide" evidence="3">
    <location>
        <begin position="1"/>
        <end position="19"/>
    </location>
</feature>
<evidence type="ECO:0000313" key="5">
    <source>
        <dbReference type="EMBL" id="JAV73589.1"/>
    </source>
</evidence>
<sequence>MQIKIQCFCIIFIVATTWGNSIEERIADLKYECSTHANSIEENLHPWVTFIPLKTRTYNPGANVQCIGALISKRYVITASTCLQFVVSEVFLGHNDSNTLSDMVRAPVKHWTTYDKADVALLKLGTDIQFSDTVKPICLPFQEYGRPISDTILNVVSWTREAGSTLVSKKINEGTVTRCKSSYQVCLHPTGKQVACYGDEGSPITHFDGSNWVLHGILLSVFDSDGSPCARSSPAVGLKITDDIVDWIVEKMDD</sequence>
<dbReference type="EMBL" id="GEZM01054517">
    <property type="protein sequence ID" value="JAV73589.1"/>
    <property type="molecule type" value="Transcribed_RNA"/>
</dbReference>
<protein>
    <recommendedName>
        <fullName evidence="4">Peptidase S1 domain-containing protein</fullName>
    </recommendedName>
</protein>
<dbReference type="InterPro" id="IPR043504">
    <property type="entry name" value="Peptidase_S1_PA_chymotrypsin"/>
</dbReference>
<accession>A0A1Y1LIW4</accession>
<feature type="domain" description="Peptidase S1" evidence="4">
    <location>
        <begin position="13"/>
        <end position="253"/>
    </location>
</feature>
<dbReference type="PANTHER" id="PTHR24256">
    <property type="entry name" value="TRYPTASE-RELATED"/>
    <property type="match status" value="1"/>
</dbReference>
<dbReference type="PRINTS" id="PR00722">
    <property type="entry name" value="CHYMOTRYPSIN"/>
</dbReference>
<dbReference type="InterPro" id="IPR051487">
    <property type="entry name" value="Ser/Thr_Proteases_Immune/Dev"/>
</dbReference>
<reference evidence="5" key="1">
    <citation type="journal article" date="2016" name="Sci. Rep.">
        <title>Molecular characterization of firefly nuptial gifts: a multi-omics approach sheds light on postcopulatory sexual selection.</title>
        <authorList>
            <person name="Al-Wathiqui N."/>
            <person name="Fallon T.R."/>
            <person name="South A."/>
            <person name="Weng J.K."/>
            <person name="Lewis S.M."/>
        </authorList>
    </citation>
    <scope>NUCLEOTIDE SEQUENCE</scope>
</reference>
<keyword evidence="3" id="KW-0732">Signal</keyword>
<proteinExistence type="inferred from homology"/>
<feature type="chain" id="PRO_5011907378" description="Peptidase S1 domain-containing protein" evidence="3">
    <location>
        <begin position="20"/>
        <end position="254"/>
    </location>
</feature>
<comment type="similarity">
    <text evidence="2">Belongs to the peptidase S1 family. CLIP subfamily.</text>
</comment>
<dbReference type="InterPro" id="IPR009003">
    <property type="entry name" value="Peptidase_S1_PA"/>
</dbReference>
<dbReference type="SMART" id="SM00020">
    <property type="entry name" value="Tryp_SPc"/>
    <property type="match status" value="1"/>
</dbReference>
<organism evidence="5">
    <name type="scientific">Photinus pyralis</name>
    <name type="common">Common eastern firefly</name>
    <name type="synonym">Lampyris pyralis</name>
    <dbReference type="NCBI Taxonomy" id="7054"/>
    <lineage>
        <taxon>Eukaryota</taxon>
        <taxon>Metazoa</taxon>
        <taxon>Ecdysozoa</taxon>
        <taxon>Arthropoda</taxon>
        <taxon>Hexapoda</taxon>
        <taxon>Insecta</taxon>
        <taxon>Pterygota</taxon>
        <taxon>Neoptera</taxon>
        <taxon>Endopterygota</taxon>
        <taxon>Coleoptera</taxon>
        <taxon>Polyphaga</taxon>
        <taxon>Elateriformia</taxon>
        <taxon>Elateroidea</taxon>
        <taxon>Lampyridae</taxon>
        <taxon>Lampyrinae</taxon>
        <taxon>Photinus</taxon>
    </lineage>
</organism>